<name>A0AAD6QR18_9ROSI</name>
<accession>A0AAD6QR18</accession>
<proteinExistence type="predicted"/>
<dbReference type="EMBL" id="JAQIZT010000006">
    <property type="protein sequence ID" value="KAJ6994919.1"/>
    <property type="molecule type" value="Genomic_DNA"/>
</dbReference>
<evidence type="ECO:0000313" key="2">
    <source>
        <dbReference type="Proteomes" id="UP001164929"/>
    </source>
</evidence>
<comment type="caution">
    <text evidence="1">The sequence shown here is derived from an EMBL/GenBank/DDBJ whole genome shotgun (WGS) entry which is preliminary data.</text>
</comment>
<sequence>MVLRDDDFPVECSCLATRNMSLSHSCQFGSRLPVICRKHSLVCMASLQSFTAVFLNWRKAKYCFCSSWPSFLLDGFH</sequence>
<gene>
    <name evidence="1" type="ORF">NC653_017642</name>
</gene>
<evidence type="ECO:0000313" key="1">
    <source>
        <dbReference type="EMBL" id="KAJ6994919.1"/>
    </source>
</evidence>
<keyword evidence="2" id="KW-1185">Reference proteome</keyword>
<dbReference type="AlphaFoldDB" id="A0AAD6QR18"/>
<organism evidence="1 2">
    <name type="scientific">Populus alba x Populus x berolinensis</name>
    <dbReference type="NCBI Taxonomy" id="444605"/>
    <lineage>
        <taxon>Eukaryota</taxon>
        <taxon>Viridiplantae</taxon>
        <taxon>Streptophyta</taxon>
        <taxon>Embryophyta</taxon>
        <taxon>Tracheophyta</taxon>
        <taxon>Spermatophyta</taxon>
        <taxon>Magnoliopsida</taxon>
        <taxon>eudicotyledons</taxon>
        <taxon>Gunneridae</taxon>
        <taxon>Pentapetalae</taxon>
        <taxon>rosids</taxon>
        <taxon>fabids</taxon>
        <taxon>Malpighiales</taxon>
        <taxon>Salicaceae</taxon>
        <taxon>Saliceae</taxon>
        <taxon>Populus</taxon>
    </lineage>
</organism>
<reference evidence="1" key="1">
    <citation type="journal article" date="2023" name="Mol. Ecol. Resour.">
        <title>Chromosome-level genome assembly of a triploid poplar Populus alba 'Berolinensis'.</title>
        <authorList>
            <person name="Chen S."/>
            <person name="Yu Y."/>
            <person name="Wang X."/>
            <person name="Wang S."/>
            <person name="Zhang T."/>
            <person name="Zhou Y."/>
            <person name="He R."/>
            <person name="Meng N."/>
            <person name="Wang Y."/>
            <person name="Liu W."/>
            <person name="Liu Z."/>
            <person name="Liu J."/>
            <person name="Guo Q."/>
            <person name="Huang H."/>
            <person name="Sederoff R.R."/>
            <person name="Wang G."/>
            <person name="Qu G."/>
            <person name="Chen S."/>
        </authorList>
    </citation>
    <scope>NUCLEOTIDE SEQUENCE</scope>
    <source>
        <strain evidence="1">SC-2020</strain>
    </source>
</reference>
<dbReference type="Proteomes" id="UP001164929">
    <property type="component" value="Chromosome 6"/>
</dbReference>
<protein>
    <submittedName>
        <fullName evidence="1">Uncharacterized protein</fullName>
    </submittedName>
</protein>